<dbReference type="SUPFAM" id="SSF46689">
    <property type="entry name" value="Homeodomain-like"/>
    <property type="match status" value="1"/>
</dbReference>
<dbReference type="AlphaFoldDB" id="A0A4Q7J965"/>
<dbReference type="Gene3D" id="1.10.357.10">
    <property type="entry name" value="Tetracycline Repressor, domain 2"/>
    <property type="match status" value="1"/>
</dbReference>
<dbReference type="InterPro" id="IPR001647">
    <property type="entry name" value="HTH_TetR"/>
</dbReference>
<name>A0A4Q7J965_9PSEU</name>
<evidence type="ECO:0000256" key="1">
    <source>
        <dbReference type="ARBA" id="ARBA00023125"/>
    </source>
</evidence>
<keyword evidence="5" id="KW-1185">Reference proteome</keyword>
<evidence type="ECO:0000259" key="3">
    <source>
        <dbReference type="PROSITE" id="PS50977"/>
    </source>
</evidence>
<gene>
    <name evidence="4" type="ORF">EWH70_11360</name>
</gene>
<evidence type="ECO:0000256" key="2">
    <source>
        <dbReference type="PROSITE-ProRule" id="PRU00335"/>
    </source>
</evidence>
<dbReference type="InterPro" id="IPR009057">
    <property type="entry name" value="Homeodomain-like_sf"/>
</dbReference>
<dbReference type="PROSITE" id="PS50977">
    <property type="entry name" value="HTH_TETR_2"/>
    <property type="match status" value="1"/>
</dbReference>
<organism evidence="4 5">
    <name type="scientific">Amycolatopsis suaedae</name>
    <dbReference type="NCBI Taxonomy" id="2510978"/>
    <lineage>
        <taxon>Bacteria</taxon>
        <taxon>Bacillati</taxon>
        <taxon>Actinomycetota</taxon>
        <taxon>Actinomycetes</taxon>
        <taxon>Pseudonocardiales</taxon>
        <taxon>Pseudonocardiaceae</taxon>
        <taxon>Amycolatopsis</taxon>
    </lineage>
</organism>
<feature type="domain" description="HTH tetR-type" evidence="3">
    <location>
        <begin position="16"/>
        <end position="76"/>
    </location>
</feature>
<dbReference type="RefSeq" id="WP_130475285.1">
    <property type="nucleotide sequence ID" value="NZ_SFCC01000005.1"/>
</dbReference>
<dbReference type="Proteomes" id="UP000292003">
    <property type="component" value="Unassembled WGS sequence"/>
</dbReference>
<comment type="caution">
    <text evidence="4">The sequence shown here is derived from an EMBL/GenBank/DDBJ whole genome shotgun (WGS) entry which is preliminary data.</text>
</comment>
<dbReference type="InterPro" id="IPR050624">
    <property type="entry name" value="HTH-type_Tx_Regulator"/>
</dbReference>
<sequence>MTSRTWGGTTLTDRRAARRAQLLETGLDLLGAEAGPAVSVRAVCRQAKLTERYFYENFADREELVHAVYTEVGTAAHDVLVEAVRHAGPTPRERATAAVNAFVELIIDDPRKGRVLLLAPLSEPALSTRGVELLPSFAALIRDQLPEGTGAAEREMTAVGLVGALANLFIGYLGGTLDVPRDQLVGHCVTLLTRAG</sequence>
<dbReference type="PANTHER" id="PTHR43479">
    <property type="entry name" value="ACREF/ENVCD OPERON REPRESSOR-RELATED"/>
    <property type="match status" value="1"/>
</dbReference>
<proteinExistence type="predicted"/>
<reference evidence="4 5" key="1">
    <citation type="submission" date="2019-02" db="EMBL/GenBank/DDBJ databases">
        <title>Draft genome sequence of Amycolatopsis sp. 8-3EHSu isolated from roots of Suaeda maritima.</title>
        <authorList>
            <person name="Duangmal K."/>
            <person name="Chantavorakit T."/>
        </authorList>
    </citation>
    <scope>NUCLEOTIDE SEQUENCE [LARGE SCALE GENOMIC DNA]</scope>
    <source>
        <strain evidence="4 5">8-3EHSu</strain>
    </source>
</reference>
<dbReference type="GO" id="GO:0003677">
    <property type="term" value="F:DNA binding"/>
    <property type="evidence" value="ECO:0007669"/>
    <property type="project" value="UniProtKB-UniRule"/>
</dbReference>
<dbReference type="EMBL" id="SFCC01000005">
    <property type="protein sequence ID" value="RZQ63759.1"/>
    <property type="molecule type" value="Genomic_DNA"/>
</dbReference>
<feature type="DNA-binding region" description="H-T-H motif" evidence="2">
    <location>
        <begin position="39"/>
        <end position="58"/>
    </location>
</feature>
<keyword evidence="1 2" id="KW-0238">DNA-binding</keyword>
<dbReference type="OrthoDB" id="3783612at2"/>
<dbReference type="PANTHER" id="PTHR43479:SF11">
    <property type="entry name" value="ACREF_ENVCD OPERON REPRESSOR-RELATED"/>
    <property type="match status" value="1"/>
</dbReference>
<accession>A0A4Q7J965</accession>
<evidence type="ECO:0000313" key="4">
    <source>
        <dbReference type="EMBL" id="RZQ63759.1"/>
    </source>
</evidence>
<evidence type="ECO:0000313" key="5">
    <source>
        <dbReference type="Proteomes" id="UP000292003"/>
    </source>
</evidence>
<protein>
    <submittedName>
        <fullName evidence="4">TetR/AcrR family transcriptional regulator</fullName>
    </submittedName>
</protein>